<keyword evidence="3" id="KW-0378">Hydrolase</keyword>
<evidence type="ECO:0000256" key="1">
    <source>
        <dbReference type="SAM" id="MobiDB-lite"/>
    </source>
</evidence>
<keyword evidence="3" id="KW-0255">Endonuclease</keyword>
<accession>A0ABU8I6T5</accession>
<dbReference type="SUPFAM" id="SSF56219">
    <property type="entry name" value="DNase I-like"/>
    <property type="match status" value="1"/>
</dbReference>
<dbReference type="InterPro" id="IPR050410">
    <property type="entry name" value="CCR4/nocturin_mRNA_transcr"/>
</dbReference>
<keyword evidence="3" id="KW-0540">Nuclease</keyword>
<dbReference type="InterPro" id="IPR005135">
    <property type="entry name" value="Endo/exonuclease/phosphatase"/>
</dbReference>
<gene>
    <name evidence="3" type="ORF">VJ786_11030</name>
</gene>
<evidence type="ECO:0000313" key="3">
    <source>
        <dbReference type="EMBL" id="MEI5985435.1"/>
    </source>
</evidence>
<dbReference type="Proteomes" id="UP001363035">
    <property type="component" value="Unassembled WGS sequence"/>
</dbReference>
<dbReference type="InterPro" id="IPR036691">
    <property type="entry name" value="Endo/exonu/phosph_ase_sf"/>
</dbReference>
<dbReference type="Gene3D" id="3.60.10.10">
    <property type="entry name" value="Endonuclease/exonuclease/phosphatase"/>
    <property type="match status" value="2"/>
</dbReference>
<proteinExistence type="predicted"/>
<feature type="compositionally biased region" description="Polar residues" evidence="1">
    <location>
        <begin position="254"/>
        <end position="291"/>
    </location>
</feature>
<dbReference type="EMBL" id="JAYLLN010000026">
    <property type="protein sequence ID" value="MEI5985435.1"/>
    <property type="molecule type" value="Genomic_DNA"/>
</dbReference>
<sequence>MAPLPKSNRREFLIKAGLFASIPFLHRFDVEAAEHILQTSEAGKNSLKVLTCNIRVDLPEDAEKGLGWKDRRLSCLHVIKKQQADLIGFQEVLRGQFLDLKESLPDYFAFGFDGPEMDKFKEGYHGIAKNPIFFSKKRFELLTAGGYWLSETPLQAGSLSWGSARARNASWVRLLDKKTNKEIRLINLHLDHVSNEAKEKQMDVVLREAAQYQEDFVQILTGDFNVGMDSKVYENVLGAGWEDCFVPRNDGQSRKGSNSSHDGQSRNDGQTNNDGNSSDDGQISNNGQSRKYGQYGHDGQRIEGTTNGFKPINDPRQAKAKKIDFIFIKGPVKASSSQIIKDKLGEVYASDHYFVNAVVNYS</sequence>
<feature type="region of interest" description="Disordered" evidence="1">
    <location>
        <begin position="248"/>
        <end position="314"/>
    </location>
</feature>
<dbReference type="RefSeq" id="WP_336557707.1">
    <property type="nucleotide sequence ID" value="NZ_JAYLLN010000026.1"/>
</dbReference>
<comment type="caution">
    <text evidence="3">The sequence shown here is derived from an EMBL/GenBank/DDBJ whole genome shotgun (WGS) entry which is preliminary data.</text>
</comment>
<evidence type="ECO:0000313" key="4">
    <source>
        <dbReference type="Proteomes" id="UP001363035"/>
    </source>
</evidence>
<reference evidence="3 4" key="1">
    <citation type="submission" date="2024-01" db="EMBL/GenBank/DDBJ databases">
        <title>Sphingobacterium tenebrionis sp. nov., a novel endophyte isolated from tenebrio molitor intestines.</title>
        <authorList>
            <person name="Zhang C."/>
        </authorList>
    </citation>
    <scope>NUCLEOTIDE SEQUENCE [LARGE SCALE GENOMIC DNA]</scope>
    <source>
        <strain evidence="3 4">PU5-4</strain>
    </source>
</reference>
<feature type="domain" description="Endonuclease/exonuclease/phosphatase" evidence="2">
    <location>
        <begin position="50"/>
        <end position="352"/>
    </location>
</feature>
<dbReference type="CDD" id="cd09083">
    <property type="entry name" value="EEP-1"/>
    <property type="match status" value="1"/>
</dbReference>
<keyword evidence="4" id="KW-1185">Reference proteome</keyword>
<dbReference type="GO" id="GO:0004519">
    <property type="term" value="F:endonuclease activity"/>
    <property type="evidence" value="ECO:0007669"/>
    <property type="project" value="UniProtKB-KW"/>
</dbReference>
<protein>
    <submittedName>
        <fullName evidence="3">Endonuclease/exonuclease/phosphatase family protein</fullName>
    </submittedName>
</protein>
<organism evidence="3 4">
    <name type="scientific">Sphingobacterium tenebrionis</name>
    <dbReference type="NCBI Taxonomy" id="3111775"/>
    <lineage>
        <taxon>Bacteria</taxon>
        <taxon>Pseudomonadati</taxon>
        <taxon>Bacteroidota</taxon>
        <taxon>Sphingobacteriia</taxon>
        <taxon>Sphingobacteriales</taxon>
        <taxon>Sphingobacteriaceae</taxon>
        <taxon>Sphingobacterium</taxon>
    </lineage>
</organism>
<dbReference type="PANTHER" id="PTHR12121">
    <property type="entry name" value="CARBON CATABOLITE REPRESSOR PROTEIN 4"/>
    <property type="match status" value="1"/>
</dbReference>
<dbReference type="PANTHER" id="PTHR12121:SF36">
    <property type="entry name" value="ENDONUCLEASE_EXONUCLEASE_PHOSPHATASE DOMAIN-CONTAINING PROTEIN"/>
    <property type="match status" value="1"/>
</dbReference>
<name>A0ABU8I6T5_9SPHI</name>
<evidence type="ECO:0000259" key="2">
    <source>
        <dbReference type="Pfam" id="PF03372"/>
    </source>
</evidence>
<dbReference type="Pfam" id="PF03372">
    <property type="entry name" value="Exo_endo_phos"/>
    <property type="match status" value="1"/>
</dbReference>